<evidence type="ECO:0000313" key="3">
    <source>
        <dbReference type="Proteomes" id="UP000692954"/>
    </source>
</evidence>
<comment type="caution">
    <text evidence="2">The sequence shown here is derived from an EMBL/GenBank/DDBJ whole genome shotgun (WGS) entry which is preliminary data.</text>
</comment>
<dbReference type="Proteomes" id="UP000692954">
    <property type="component" value="Unassembled WGS sequence"/>
</dbReference>
<organism evidence="2 3">
    <name type="scientific">Paramecium sonneborni</name>
    <dbReference type="NCBI Taxonomy" id="65129"/>
    <lineage>
        <taxon>Eukaryota</taxon>
        <taxon>Sar</taxon>
        <taxon>Alveolata</taxon>
        <taxon>Ciliophora</taxon>
        <taxon>Intramacronucleata</taxon>
        <taxon>Oligohymenophorea</taxon>
        <taxon>Peniculida</taxon>
        <taxon>Parameciidae</taxon>
        <taxon>Paramecium</taxon>
    </lineage>
</organism>
<keyword evidence="3" id="KW-1185">Reference proteome</keyword>
<accession>A0A8S1NNF0</accession>
<dbReference type="AlphaFoldDB" id="A0A8S1NNF0"/>
<proteinExistence type="predicted"/>
<reference evidence="2" key="1">
    <citation type="submission" date="2021-01" db="EMBL/GenBank/DDBJ databases">
        <authorList>
            <consortium name="Genoscope - CEA"/>
            <person name="William W."/>
        </authorList>
    </citation>
    <scope>NUCLEOTIDE SEQUENCE</scope>
</reference>
<evidence type="ECO:0000256" key="1">
    <source>
        <dbReference type="SAM" id="Coils"/>
    </source>
</evidence>
<gene>
    <name evidence="2" type="ORF">PSON_ATCC_30995.1.T0520200</name>
</gene>
<sequence length="318" mass="38210">MNNEINIRQLLYYKKIIPITQSQRSITLMSHQFSQGRLSVHSQEDLRLSTNVTNSTILPHINLRYSSVHSSESIKSHHNAFNPFTQIQSFINKSQKTISELRQQTQQLKQEIQIIMEQHEQQFQELQSQLQQGIQIKYKLLKDDNINTVMESYRLKKEVVRLIKSKSQMLEEANKLKKRITELESILYCWDVSKTLQGHLQSQLDQMDQLIQILDNKYILWKQPKKFTQIHPKISQNFQEWLYEQSQFIDKRQKYQFDLEQTVISIKKHSTKLNQINVIFYEFNSCLIQKVYFHLYAQLFKQVLQKPIFEIKQIFNHY</sequence>
<keyword evidence="1" id="KW-0175">Coiled coil</keyword>
<protein>
    <submittedName>
        <fullName evidence="2">Uncharacterized protein</fullName>
    </submittedName>
</protein>
<feature type="coiled-coil region" evidence="1">
    <location>
        <begin position="91"/>
        <end position="186"/>
    </location>
</feature>
<evidence type="ECO:0000313" key="2">
    <source>
        <dbReference type="EMBL" id="CAD8088134.1"/>
    </source>
</evidence>
<name>A0A8S1NNF0_9CILI</name>
<dbReference type="EMBL" id="CAJJDN010000052">
    <property type="protein sequence ID" value="CAD8088134.1"/>
    <property type="molecule type" value="Genomic_DNA"/>
</dbReference>
<dbReference type="OrthoDB" id="304541at2759"/>